<feature type="domain" description="DUF3615" evidence="1">
    <location>
        <begin position="104"/>
        <end position="176"/>
    </location>
</feature>
<gene>
    <name evidence="2" type="ORF">GQ55_5G537100</name>
</gene>
<protein>
    <recommendedName>
        <fullName evidence="1">DUF3615 domain-containing protein</fullName>
    </recommendedName>
</protein>
<proteinExistence type="predicted"/>
<reference evidence="2 3" key="1">
    <citation type="submission" date="2018-04" db="EMBL/GenBank/DDBJ databases">
        <title>WGS assembly of Panicum hallii var. hallii HAL2.</title>
        <authorList>
            <person name="Lovell J."/>
            <person name="Jenkins J."/>
            <person name="Lowry D."/>
            <person name="Mamidi S."/>
            <person name="Sreedasyam A."/>
            <person name="Weng X."/>
            <person name="Barry K."/>
            <person name="Bonette J."/>
            <person name="Campitelli B."/>
            <person name="Daum C."/>
            <person name="Gordon S."/>
            <person name="Gould B."/>
            <person name="Lipzen A."/>
            <person name="MacQueen A."/>
            <person name="Palacio-Mejia J."/>
            <person name="Plott C."/>
            <person name="Shakirov E."/>
            <person name="Shu S."/>
            <person name="Yoshinaga Y."/>
            <person name="Zane M."/>
            <person name="Rokhsar D."/>
            <person name="Grimwood J."/>
            <person name="Schmutz J."/>
            <person name="Juenger T."/>
        </authorList>
    </citation>
    <scope>NUCLEOTIDE SEQUENCE [LARGE SCALE GENOMIC DNA]</scope>
    <source>
        <strain evidence="3">cv. HAL2</strain>
    </source>
</reference>
<dbReference type="Gramene" id="PUZ58799">
    <property type="protein sequence ID" value="PUZ58799"/>
    <property type="gene ID" value="GQ55_5G537100"/>
</dbReference>
<evidence type="ECO:0000259" key="1">
    <source>
        <dbReference type="Pfam" id="PF12274"/>
    </source>
</evidence>
<name>A0A2T7DTA3_9POAL</name>
<evidence type="ECO:0000313" key="2">
    <source>
        <dbReference type="EMBL" id="PUZ58799.1"/>
    </source>
</evidence>
<sequence>MTTNSAWMLQPTASLAVKLYNPVVPSKDLVSSRFLHAWLERPSSEAEASNDALNCGNEWLLQRTYIDRPFVLVYQSHSLNQHRINANLSNAHIGQDGQTMACVSRALQHYNTTNNANYQIDMAEPRDSNAFDPIYRQRFGIELACFHVNFSARNSSGEKQLFFAELTGANGPENISRVTTLEGGGV</sequence>
<dbReference type="InterPro" id="IPR022059">
    <property type="entry name" value="DUF3615"/>
</dbReference>
<keyword evidence="3" id="KW-1185">Reference proteome</keyword>
<dbReference type="Pfam" id="PF12274">
    <property type="entry name" value="DUF3615"/>
    <property type="match status" value="1"/>
</dbReference>
<evidence type="ECO:0000313" key="3">
    <source>
        <dbReference type="Proteomes" id="UP000244336"/>
    </source>
</evidence>
<dbReference type="AlphaFoldDB" id="A0A2T7DTA3"/>
<accession>A0A2T7DTA3</accession>
<dbReference type="EMBL" id="CM009753">
    <property type="protein sequence ID" value="PUZ58799.1"/>
    <property type="molecule type" value="Genomic_DNA"/>
</dbReference>
<organism evidence="2 3">
    <name type="scientific">Panicum hallii var. hallii</name>
    <dbReference type="NCBI Taxonomy" id="1504633"/>
    <lineage>
        <taxon>Eukaryota</taxon>
        <taxon>Viridiplantae</taxon>
        <taxon>Streptophyta</taxon>
        <taxon>Embryophyta</taxon>
        <taxon>Tracheophyta</taxon>
        <taxon>Spermatophyta</taxon>
        <taxon>Magnoliopsida</taxon>
        <taxon>Liliopsida</taxon>
        <taxon>Poales</taxon>
        <taxon>Poaceae</taxon>
        <taxon>PACMAD clade</taxon>
        <taxon>Panicoideae</taxon>
        <taxon>Panicodae</taxon>
        <taxon>Paniceae</taxon>
        <taxon>Panicinae</taxon>
        <taxon>Panicum</taxon>
        <taxon>Panicum sect. Panicum</taxon>
    </lineage>
</organism>
<dbReference type="Proteomes" id="UP000244336">
    <property type="component" value="Chromosome 5"/>
</dbReference>